<dbReference type="PANTHER" id="PTHR22878:SF68">
    <property type="entry name" value="DYNEIN HEAVY CHAIN 6, AXONEMAL-LIKE"/>
    <property type="match status" value="1"/>
</dbReference>
<dbReference type="GO" id="GO:0005524">
    <property type="term" value="F:ATP binding"/>
    <property type="evidence" value="ECO:0007669"/>
    <property type="project" value="UniProtKB-KW"/>
</dbReference>
<dbReference type="InterPro" id="IPR042219">
    <property type="entry name" value="AAA_lid_11_sf"/>
</dbReference>
<evidence type="ECO:0000256" key="10">
    <source>
        <dbReference type="ARBA" id="ARBA00023069"/>
    </source>
</evidence>
<evidence type="ECO:0000256" key="9">
    <source>
        <dbReference type="ARBA" id="ARBA00023054"/>
    </source>
</evidence>
<dbReference type="InterPro" id="IPR025662">
    <property type="entry name" value="Sigma_54_int_dom_ATP-bd_1"/>
</dbReference>
<dbReference type="FunFam" id="3.40.50.300:FF:001145">
    <property type="entry name" value="Putative dynein heavy chain"/>
    <property type="match status" value="1"/>
</dbReference>
<dbReference type="Gene3D" id="1.20.1270.280">
    <property type="match status" value="1"/>
</dbReference>
<feature type="domain" description="AAA+ ATPase" evidence="16">
    <location>
        <begin position="1399"/>
        <end position="1538"/>
    </location>
</feature>
<keyword evidence="9 14" id="KW-0175">Coiled coil</keyword>
<dbReference type="Gene3D" id="1.10.8.720">
    <property type="entry name" value="Region D6 of dynein motor"/>
    <property type="match status" value="1"/>
</dbReference>
<dbReference type="FunFam" id="1.20.920.30:FF:000005">
    <property type="entry name" value="Dynein, axonemal, heavy chain 2"/>
    <property type="match status" value="1"/>
</dbReference>
<dbReference type="Gene3D" id="1.10.287.2620">
    <property type="match status" value="1"/>
</dbReference>
<dbReference type="InterPro" id="IPR004273">
    <property type="entry name" value="Dynein_heavy_D6_P-loop"/>
</dbReference>
<gene>
    <name evidence="17" type="ORF">GWI33_008945</name>
</gene>
<evidence type="ECO:0000256" key="14">
    <source>
        <dbReference type="SAM" id="Coils"/>
    </source>
</evidence>
<dbReference type="InterPro" id="IPR035706">
    <property type="entry name" value="AAA_9"/>
</dbReference>
<dbReference type="Pfam" id="PF12775">
    <property type="entry name" value="AAA_7"/>
    <property type="match status" value="1"/>
</dbReference>
<protein>
    <recommendedName>
        <fullName evidence="16">AAA+ ATPase domain-containing protein</fullName>
    </recommendedName>
</protein>
<evidence type="ECO:0000256" key="12">
    <source>
        <dbReference type="ARBA" id="ARBA00023212"/>
    </source>
</evidence>
<dbReference type="PROSITE" id="PS00675">
    <property type="entry name" value="SIGMA54_INTERACT_1"/>
    <property type="match status" value="1"/>
</dbReference>
<dbReference type="Pfam" id="PF17852">
    <property type="entry name" value="Dynein_AAA_lid"/>
    <property type="match status" value="1"/>
</dbReference>
<dbReference type="Pfam" id="PF18198">
    <property type="entry name" value="AAA_lid_11"/>
    <property type="match status" value="1"/>
</dbReference>
<evidence type="ECO:0000256" key="15">
    <source>
        <dbReference type="SAM" id="MobiDB-lite"/>
    </source>
</evidence>
<evidence type="ECO:0000256" key="1">
    <source>
        <dbReference type="ARBA" id="ARBA00004430"/>
    </source>
</evidence>
<dbReference type="CDD" id="cd00009">
    <property type="entry name" value="AAA"/>
    <property type="match status" value="1"/>
</dbReference>
<dbReference type="FunFam" id="3.40.50.300:FF:000362">
    <property type="entry name" value="Dynein, axonemal, heavy chain 6"/>
    <property type="match status" value="1"/>
</dbReference>
<dbReference type="InterPro" id="IPR042222">
    <property type="entry name" value="Dynein_2_N"/>
</dbReference>
<dbReference type="GO" id="GO:0007018">
    <property type="term" value="P:microtubule-based movement"/>
    <property type="evidence" value="ECO:0007669"/>
    <property type="project" value="InterPro"/>
</dbReference>
<dbReference type="FunFam" id="1.10.287.2620:FF:000001">
    <property type="entry name" value="Cytoplasmic dynein heavy chain 1"/>
    <property type="match status" value="1"/>
</dbReference>
<dbReference type="InterPro" id="IPR042228">
    <property type="entry name" value="Dynein_linker_3"/>
</dbReference>
<evidence type="ECO:0000256" key="6">
    <source>
        <dbReference type="ARBA" id="ARBA00022741"/>
    </source>
</evidence>
<dbReference type="FunFam" id="3.10.490.20:FF:000005">
    <property type="entry name" value="Dynein axonemal heavy chain 6"/>
    <property type="match status" value="1"/>
</dbReference>
<proteinExistence type="inferred from homology"/>
<dbReference type="InterPro" id="IPR026983">
    <property type="entry name" value="DHC"/>
</dbReference>
<keyword evidence="11" id="KW-0505">Motor protein</keyword>
<evidence type="ECO:0000259" key="16">
    <source>
        <dbReference type="SMART" id="SM00382"/>
    </source>
</evidence>
<dbReference type="Pfam" id="PF08393">
    <property type="entry name" value="DHC_N2"/>
    <property type="match status" value="1"/>
</dbReference>
<dbReference type="Gene3D" id="1.10.8.1220">
    <property type="match status" value="1"/>
</dbReference>
<keyword evidence="4" id="KW-0493">Microtubule</keyword>
<comment type="caution">
    <text evidence="17">The sequence shown here is derived from an EMBL/GenBank/DDBJ whole genome shotgun (WGS) entry which is preliminary data.</text>
</comment>
<dbReference type="PANTHER" id="PTHR22878">
    <property type="entry name" value="DYNEIN HEAVY CHAIN 6, AXONEMAL-LIKE-RELATED"/>
    <property type="match status" value="1"/>
</dbReference>
<dbReference type="InterPro" id="IPR043160">
    <property type="entry name" value="Dynein_C_barrel"/>
</dbReference>
<dbReference type="Gene3D" id="1.10.8.710">
    <property type="match status" value="1"/>
</dbReference>
<keyword evidence="7" id="KW-0067">ATP-binding</keyword>
<dbReference type="EMBL" id="JAACXV010000409">
    <property type="protein sequence ID" value="KAF7278025.1"/>
    <property type="molecule type" value="Genomic_DNA"/>
</dbReference>
<dbReference type="InterPro" id="IPR035699">
    <property type="entry name" value="AAA_6"/>
</dbReference>
<dbReference type="InterPro" id="IPR013602">
    <property type="entry name" value="Dynein_heavy_linker"/>
</dbReference>
<evidence type="ECO:0000313" key="17">
    <source>
        <dbReference type="EMBL" id="KAF7278025.1"/>
    </source>
</evidence>
<comment type="similarity">
    <text evidence="2">Belongs to the dynein heavy chain family.</text>
</comment>
<evidence type="ECO:0000313" key="18">
    <source>
        <dbReference type="Proteomes" id="UP000625711"/>
    </source>
</evidence>
<keyword evidence="5" id="KW-0677">Repeat</keyword>
<dbReference type="Gene3D" id="1.20.920.20">
    <property type="match status" value="1"/>
</dbReference>
<dbReference type="OrthoDB" id="447173at2759"/>
<dbReference type="FunFam" id="3.40.50.300:FF:000063">
    <property type="entry name" value="dynein heavy chain 6, axonemal"/>
    <property type="match status" value="1"/>
</dbReference>
<evidence type="ECO:0000256" key="2">
    <source>
        <dbReference type="ARBA" id="ARBA00008887"/>
    </source>
</evidence>
<keyword evidence="12" id="KW-0206">Cytoskeleton</keyword>
<dbReference type="InterPro" id="IPR041466">
    <property type="entry name" value="Dynein_AAA5_ext"/>
</dbReference>
<dbReference type="FunFam" id="1.20.920.20:FF:000006">
    <property type="entry name" value="Dynein, axonemal, heavy chain 6"/>
    <property type="match status" value="1"/>
</dbReference>
<dbReference type="Pfam" id="PF12774">
    <property type="entry name" value="AAA_6"/>
    <property type="match status" value="1"/>
</dbReference>
<dbReference type="GO" id="GO:0045505">
    <property type="term" value="F:dynein intermediate chain binding"/>
    <property type="evidence" value="ECO:0007669"/>
    <property type="project" value="InterPro"/>
</dbReference>
<dbReference type="InterPro" id="IPR024317">
    <property type="entry name" value="Dynein_heavy_chain_D4_dom"/>
</dbReference>
<dbReference type="Pfam" id="PF18199">
    <property type="entry name" value="Dynein_C"/>
    <property type="match status" value="1"/>
</dbReference>
<sequence length="4076" mass="468186">MDRDKDFNLNAGGDSSSGSLRSRESLKGNIREMIAGGLLCRPPKQAMGVKTDDHVPFYTPHKRLLEKIEYKKELPEPLTGFKKRQEDLLSKRRKLPPIPSKLSVPILSKRDSDILSTTTNVTFQGTQKYSKLKRQKLITTKLSDVADQEECIEKMRKSTDGSFIYMTYAVPKSSELFNPYMLKIVTYKDVDKLNFFTMSAKGVLQHIGSEVIFTSLDKWEAEYKMYKRLMQIKIFKNFRLWKGFYVWRKNIIYHKFITAQKSLAENMFILNPLLRQGLLDIQYMCYKMVEMSFVNLSEKENIWLFYFIENQMDKLDNIKAQINDYHNLAKEIVSRACHGALLAKGFVVDERLIDEGKDQKRRRQHKASYIEQASKKKFCERLASYIMLVDYMTLNMLHRLIINSVNELNKLFENHSKYLPSQEQLDGSELDITLEEERSEDDPKLPLFVANVVLELDKIEIDPTVEVAEKIFKQIFDLWEQNCSDVKSLVGDPFYAPFTTPVINEKVEDRICGWGPSFDFYLMKDQKLIRDKQEIFNYFRKNYRAARDYVKRFESVRLFFAEDSDVSENDIEKETVVEHFRNMCIRYNTEIDIVNSIVKTQPMGLLYLMLDEFKDAAIPEPTRLLEIVKNVIPWIGKEKVNSLIQNATETETYLLQEPITTVDYVKYLEYIEACTTRVDKMEEELDYCKELYDITEEFSISVAKEEVTNYLGLSVSLGNLRNLVDKKIEETGRIVKSFNDQMNKDISALISEVGVIKDECMQPWLYDIDSNIGEVTEFLVDLHDRLIGCQKRAAEFKNYQKQFRLEVSRFDMLDEVMNDVKLRMLLWESVDSWAKTVDEWYHCDFNTLNTEDMNVFTAKNIKNITQLEKGLPTNLIVPKLKDEVELMKDKLPVITYLRNPSMKTRHWVKVENVLNHKFRPDEPFTLELLENLNVFSYPQELMEISGQASSEAGLEALLKKVEESWKALEFMVIPHKDSKDVYILGSLEEVQTVLDESNINITTIASSRHVGPIKSRVEEWQKNLDLFSRTLDEWMMCQQSWVYLEVIFSAPDIQRQLPNEAKLFIIVDKSWKDIMRRAAKTPLALEVALHPGLLEMLQRNNALLEQIMKCLESYLETKRVAFPRFYFLSNDELLDILAQTRNPHAVQPHLRKCFDAIAKLEFGMKPVDESDEQKEGGKKEKTPAMVLTTDIMAMISPEGERVQLTKGLKARGNVEDWLGKVEESMFLSLRRCMKVALNHYVQKPRTEWVVCHANQIILIVSQIMWAKGVHEIFESEGNTLKKMEHYEQKCIRDLNDLAGLIRTDLPPVTRKILIALITIDVHARDTIHNLVTSKVTSSNNFDWLKTLRYYWFENIDDCMAKMSSASYLYGYEYLGAGGVLVITPLTDKCYLCLMGALQLDLGGAPAGPAGTGKTETTKDLAKALAIQCVVFNCSEGLDYKMMGRFFSGLAQSGAWCCFDEFNRIDIEVLSVIAQQLITIRNAKAAKLARFMFEGREIKLVQKCAAFITMNPGYAGRTELPDNLKALFRPISMMVPDYALIAEVILYSEGFESSKNLAQKMVQMYKLCSEQLSQQDHYDFGMRAVKSVLVMAGSLKRATPERNEDVVLICALRDSNLPKFLSDDAILFQGILGDLFPGVELPVSDYGIFQDTMVQMMEENNLQPESCMILKVIQLYETMIVRWGVMLVGPTGGGKSTILKTLNWSLTKMYEEGHEGPHYHPVRTYAMNPKAVTAGELYGEVNPFTLEWRDGLMGIMMRTAVQFTNEDHQWILCDGPVDAVWIENLNTVLDDNKMLCLANSERIKLTPYVHMLFEVQDLAQASPATVSRCGMVYVDSEDIKWLPYVKSWIKTISDTILNDEYKEFLLSLFSTYVQDGFDFIKKNCTYAIHQVDIAKAKMICYLLQSQLLMPGAMEKIGEKSKVRNFICQTFIFSYMWGLGGNINEDSREKFEVFLQSQFEECNDARLPPGQDLWYVFMDVSGHRLVPWQRIMPQFVYNKDIPFFDTLVPTLDTVRFGYIMERLIHVGHPVLITGDTGVGKSVVAKDVLNNLGSSGNFVPATMNFSAQTSSMRTQEIIELKLERKKKTLLGAPVGKKVIIFIDDVNMPKLETYGAQPPIELVRQLLDYGGLYDREKLFWKDIRDVILTTACAPPGGGRNPLTPRFVRHFGMLLIPSPNEMALKAIFKAILKGFLFEFSNEVRDLGEYMVNAAVDIYDRIASDLLPTPSKSHYIFNLRDLSKCIQGITQADSGTMRTENEMLRLFYHECLRVFHDRLINVEDKSYFYFLMREICGRNFGTPVLQLPEKDVIDNPPVLLFGDFMVFGAERENRIYEELRNIDKVKNILQDYLDDFNLMYNKDMQIIFFMMAVEHCVRIARILRAERGNALLVGVGGMGKQSLTKLASHLNGYKCFQIELVRNYDHSCFFEDLRKMYFYAGVENQNSVFLFTDTQIVQEEFLEDINNILNSGDVPNLFEADEYEKVIIGCRDPAKKAGFPEGRDHIYEYFISRVRSNLHLVICMSPVGDAFRRRCRMFPSLVNCCTIDWFEKWPQEALLSVAQNSLKELGTEELCNSLSRVCVVMHESVEVMTERFYREMKRYYYTTPSSYLELIKLFKIMLKNRTEKIIKTRDRIANGLKKLYETNSVIDTMKETLIALEPELAKKSIAVAELMKNLAKEQKQADKVRVTVKSDEEHAKVKADETQVLADDAQRDLDTALPALEAATKALEALNKNDINEVKVFQKPPKLVQFVMESVCILLNAKTDWAAAKIVLGDTNFLKKLQDYDKDHITDLMLKKLKTYIEHPDFVPEKVVTVSKACKSLCMWVRAVDMYAKVYRIVEPKRKKLQGAEKELNAVMTILREKQKQLADVEAMIAALEAKFNETLAEKEALEHNIELTSARLNRAGRLNIALGDEQTRWEESVKRFALELNNCIGDVMMAAACVAYQGAFTATYRRELTTLWEEKCIEENIPSTENFNLINVLADPYDIRTWNACGLPRDVVSTENAIMVTQAGRWPLMIDPQEQANRWIRQMEVQNNLKMIKLTDPNFMRTLENGIRIGMPVLLEEVGETLDPTLGPILLKQTFIQGGRTLIHLGDSDVEYDSNFKFYITTKLANPHYLPEVCIQVTIVNFTVTPSGLEDQLLADVVRLERPELEEQRNELVIRINNDKTQLKGIEDKILYLLYHSEGNILDDEELIETLNESKETSAIIEARLSETEATEEKISIAREKYRSVANRGSVLYFVVAQLAEIDPMYQYSLKYFSQVFNNVIVTTPKEAVLEKRLETLRAESTLAVYTIISRGLFERHKLVFSFMLCVAILQQDGVISDGQWSFLLRGPVGAKGTSKKPDIPTITDAMWQAANYLADNYKEFQDLPAELTKSINLNLGNYNLNIKLVTNSLASKVSWDTLLEDFEKLMLIKSLQEEKLIFAITEYVKINLGQAFIESPQVTLNLLYQDISNAVPLIFVLSTGSDPFGTFQRFAADMGYQEKLKSISLGQGQGPVAEKMIHEALETGDWIFLQNCHLATSWMLSMEKIVLDIAENAASIHKSFRLYMSSMPSKFFPVSVLQNSVKVTNEPPKGLRANMKRAFAEMLEDFFEEHSLQYKWKAMLFGICMFHAVIQERKKFGPLGWNIVYEFNDSDRDFAFNTFRMFCAEGTIPWDALEYLTGEITYGGRVTDYWDLRCLKTILKIFFSPQILTKNYQYSASGTYYCPEFEKLQEYRDFIEGFPIIEAPEIFGMHENANIAFQTKETQTIIRTIMESQPRSEGGGEGKSSDEIVYELADNVINAVITKIPMDDVNIYLFKKDDKGRLPSLTTVLVQEIDRYDKLLKLIHSSMDNLKKAIKGLVVMSEALEDVFKAFMNNQVPKMWSAKAYNSLKSLGSWVRDLTLRLDFISIWVRSGHPTSYWISGFYFPQGFLTGTLQTHARKYNLPIDKLRFDFVIQPVNIDQEEVKAVHDSEGKENYDCYAPLEAPEDGVLVHGLFVDAGRWDMKSMKLVDPKPGEINPQFPVMYMLPKTEMPDNDPRYVCPLYKTSIRAGVLSTTGHSTNFVIAVLLPTNQTQSYWILKGTALLTQITD</sequence>
<evidence type="ECO:0000256" key="4">
    <source>
        <dbReference type="ARBA" id="ARBA00022701"/>
    </source>
</evidence>
<dbReference type="SMART" id="SM00382">
    <property type="entry name" value="AAA"/>
    <property type="match status" value="3"/>
</dbReference>
<evidence type="ECO:0000256" key="8">
    <source>
        <dbReference type="ARBA" id="ARBA00023017"/>
    </source>
</evidence>
<dbReference type="InterPro" id="IPR024743">
    <property type="entry name" value="Dynein_HC_stalk"/>
</dbReference>
<dbReference type="InterPro" id="IPR027417">
    <property type="entry name" value="P-loop_NTPase"/>
</dbReference>
<dbReference type="GO" id="GO:0005874">
    <property type="term" value="C:microtubule"/>
    <property type="evidence" value="ECO:0007669"/>
    <property type="project" value="UniProtKB-KW"/>
</dbReference>
<dbReference type="Gene3D" id="1.20.140.100">
    <property type="entry name" value="Dynein heavy chain, N-terminal domain 2"/>
    <property type="match status" value="1"/>
</dbReference>
<comment type="subcellular location">
    <subcellularLocation>
        <location evidence="1">Cytoplasm</location>
        <location evidence="1">Cytoskeleton</location>
        <location evidence="1">Cilium axoneme</location>
    </subcellularLocation>
</comment>
<name>A0A834MFK7_RHYFE</name>
<evidence type="ECO:0000256" key="3">
    <source>
        <dbReference type="ARBA" id="ARBA00022490"/>
    </source>
</evidence>
<feature type="region of interest" description="Disordered" evidence="15">
    <location>
        <begin position="1"/>
        <end position="24"/>
    </location>
</feature>
<dbReference type="FunFam" id="1.10.8.710:FF:000004">
    <property type="entry name" value="Dynein axonemal heavy chain 6"/>
    <property type="match status" value="1"/>
</dbReference>
<dbReference type="Gene3D" id="3.20.180.20">
    <property type="entry name" value="Dynein heavy chain, N-terminal domain 2"/>
    <property type="match status" value="1"/>
</dbReference>
<dbReference type="Pfam" id="PF12781">
    <property type="entry name" value="AAA_9"/>
    <property type="match status" value="1"/>
</dbReference>
<organism evidence="17 18">
    <name type="scientific">Rhynchophorus ferrugineus</name>
    <name type="common">Red palm weevil</name>
    <name type="synonym">Curculio ferrugineus</name>
    <dbReference type="NCBI Taxonomy" id="354439"/>
    <lineage>
        <taxon>Eukaryota</taxon>
        <taxon>Metazoa</taxon>
        <taxon>Ecdysozoa</taxon>
        <taxon>Arthropoda</taxon>
        <taxon>Hexapoda</taxon>
        <taxon>Insecta</taxon>
        <taxon>Pterygota</taxon>
        <taxon>Neoptera</taxon>
        <taxon>Endopterygota</taxon>
        <taxon>Coleoptera</taxon>
        <taxon>Polyphaga</taxon>
        <taxon>Cucujiformia</taxon>
        <taxon>Curculionidae</taxon>
        <taxon>Dryophthorinae</taxon>
        <taxon>Rhynchophorus</taxon>
    </lineage>
</organism>
<dbReference type="InterPro" id="IPR043157">
    <property type="entry name" value="Dynein_AAA1S"/>
</dbReference>
<dbReference type="FunFam" id="1.20.58.1120:FF:000007">
    <property type="entry name" value="Dynein heavy chain 4"/>
    <property type="match status" value="1"/>
</dbReference>
<evidence type="ECO:0000256" key="7">
    <source>
        <dbReference type="ARBA" id="ARBA00022840"/>
    </source>
</evidence>
<dbReference type="InterPro" id="IPR041658">
    <property type="entry name" value="AAA_lid_11"/>
</dbReference>
<feature type="domain" description="AAA+ ATPase" evidence="16">
    <location>
        <begin position="1680"/>
        <end position="1816"/>
    </location>
</feature>
<dbReference type="InterPro" id="IPR003593">
    <property type="entry name" value="AAA+_ATPase"/>
</dbReference>
<keyword evidence="13" id="KW-0966">Cell projection</keyword>
<dbReference type="GO" id="GO:0005930">
    <property type="term" value="C:axoneme"/>
    <property type="evidence" value="ECO:0007669"/>
    <property type="project" value="UniProtKB-SubCell"/>
</dbReference>
<keyword evidence="10" id="KW-0969">Cilium</keyword>
<dbReference type="Proteomes" id="UP000625711">
    <property type="component" value="Unassembled WGS sequence"/>
</dbReference>
<keyword evidence="18" id="KW-1185">Reference proteome</keyword>
<keyword evidence="3" id="KW-0963">Cytoplasm</keyword>
<dbReference type="Gene3D" id="6.10.140.1060">
    <property type="match status" value="1"/>
</dbReference>
<dbReference type="FunFam" id="1.20.140.100:FF:000004">
    <property type="entry name" value="Dynein axonemal heavy chain 6"/>
    <property type="match status" value="1"/>
</dbReference>
<dbReference type="Gene3D" id="1.20.920.30">
    <property type="match status" value="1"/>
</dbReference>
<keyword evidence="6" id="KW-0547">Nucleotide-binding</keyword>
<dbReference type="FunFam" id="3.20.180.20:FF:000004">
    <property type="entry name" value="Dynein axonemal heavy chain 6"/>
    <property type="match status" value="1"/>
</dbReference>
<dbReference type="InterPro" id="IPR054354">
    <property type="entry name" value="DYNC2H1-like_lid"/>
</dbReference>
<reference evidence="17" key="1">
    <citation type="submission" date="2020-08" db="EMBL/GenBank/DDBJ databases">
        <title>Genome sequencing and assembly of the red palm weevil Rhynchophorus ferrugineus.</title>
        <authorList>
            <person name="Dias G.B."/>
            <person name="Bergman C.M."/>
            <person name="Manee M."/>
        </authorList>
    </citation>
    <scope>NUCLEOTIDE SEQUENCE</scope>
    <source>
        <strain evidence="17">AA-2017</strain>
        <tissue evidence="17">Whole larva</tissue>
    </source>
</reference>
<keyword evidence="8" id="KW-0243">Dynein</keyword>
<dbReference type="Gene3D" id="3.40.50.300">
    <property type="entry name" value="P-loop containing nucleotide triphosphate hydrolases"/>
    <property type="match status" value="5"/>
</dbReference>
<dbReference type="GO" id="GO:0051959">
    <property type="term" value="F:dynein light intermediate chain binding"/>
    <property type="evidence" value="ECO:0007669"/>
    <property type="project" value="InterPro"/>
</dbReference>
<evidence type="ECO:0000256" key="13">
    <source>
        <dbReference type="ARBA" id="ARBA00023273"/>
    </source>
</evidence>
<dbReference type="FunFam" id="3.40.50.300:FF:002141">
    <property type="entry name" value="Dynein heavy chain"/>
    <property type="match status" value="1"/>
</dbReference>
<feature type="coiled-coil region" evidence="14">
    <location>
        <begin position="2843"/>
        <end position="2891"/>
    </location>
</feature>
<dbReference type="GO" id="GO:0030286">
    <property type="term" value="C:dynein complex"/>
    <property type="evidence" value="ECO:0007669"/>
    <property type="project" value="UniProtKB-KW"/>
</dbReference>
<evidence type="ECO:0000256" key="11">
    <source>
        <dbReference type="ARBA" id="ARBA00023175"/>
    </source>
</evidence>
<dbReference type="SUPFAM" id="SSF52540">
    <property type="entry name" value="P-loop containing nucleoside triphosphate hydrolases"/>
    <property type="match status" value="4"/>
</dbReference>
<accession>A0A834MFK7</accession>
<feature type="coiled-coil region" evidence="14">
    <location>
        <begin position="2658"/>
        <end position="2685"/>
    </location>
</feature>
<dbReference type="Pfam" id="PF03028">
    <property type="entry name" value="Dynein_heavy"/>
    <property type="match status" value="1"/>
</dbReference>
<dbReference type="Gene3D" id="3.10.490.20">
    <property type="match status" value="1"/>
</dbReference>
<dbReference type="FunFam" id="1.10.8.1220:FF:000001">
    <property type="entry name" value="Dynein axonemal heavy chain 5"/>
    <property type="match status" value="1"/>
</dbReference>
<dbReference type="GO" id="GO:0008569">
    <property type="term" value="F:minus-end-directed microtubule motor activity"/>
    <property type="evidence" value="ECO:0007669"/>
    <property type="project" value="InterPro"/>
</dbReference>
<dbReference type="Gene3D" id="1.20.58.1120">
    <property type="match status" value="1"/>
</dbReference>
<dbReference type="FunFam" id="3.40.50.300:FF:001143">
    <property type="entry name" value="Dynein axonemal heavy chain 6"/>
    <property type="match status" value="1"/>
</dbReference>
<dbReference type="FunFam" id="1.10.8.720:FF:000007">
    <property type="entry name" value="Dynein axonemal heavy chain 6"/>
    <property type="match status" value="1"/>
</dbReference>
<feature type="domain" description="AAA+ ATPase" evidence="16">
    <location>
        <begin position="2024"/>
        <end position="2172"/>
    </location>
</feature>
<dbReference type="FunFam" id="1.20.1270.280:FF:000001">
    <property type="entry name" value="dynein heavy chain 7, axonemal"/>
    <property type="match status" value="1"/>
</dbReference>
<evidence type="ECO:0000256" key="5">
    <source>
        <dbReference type="ARBA" id="ARBA00022737"/>
    </source>
</evidence>
<dbReference type="Pfam" id="PF22597">
    <property type="entry name" value="DYN_lid"/>
    <property type="match status" value="1"/>
</dbReference>
<dbReference type="Pfam" id="PF12777">
    <property type="entry name" value="MT"/>
    <property type="match status" value="1"/>
</dbReference>
<dbReference type="Pfam" id="PF12780">
    <property type="entry name" value="AAA_8"/>
    <property type="match status" value="1"/>
</dbReference>
<dbReference type="InterPro" id="IPR041228">
    <property type="entry name" value="Dynein_C"/>
</dbReference>